<accession>A0A078S7U2</accession>
<proteinExistence type="predicted"/>
<organism evidence="1 2">
    <name type="scientific">Bacteroides uniformis str. 3978 T3 ii</name>
    <dbReference type="NCBI Taxonomy" id="1339349"/>
    <lineage>
        <taxon>Bacteria</taxon>
        <taxon>Pseudomonadati</taxon>
        <taxon>Bacteroidota</taxon>
        <taxon>Bacteroidia</taxon>
        <taxon>Bacteroidales</taxon>
        <taxon>Bacteroidaceae</taxon>
        <taxon>Bacteroides</taxon>
    </lineage>
</organism>
<comment type="caution">
    <text evidence="1">The sequence shown here is derived from an EMBL/GenBank/DDBJ whole genome shotgun (WGS) entry which is preliminary data.</text>
</comment>
<name>A0A078S7U2_BACUN</name>
<gene>
    <name evidence="1" type="ORF">M094_3988</name>
</gene>
<reference evidence="1 2" key="1">
    <citation type="submission" date="2014-04" db="EMBL/GenBank/DDBJ databases">
        <authorList>
            <person name="Sears C."/>
            <person name="Carroll K."/>
            <person name="Sack B.R."/>
            <person name="Qadri F."/>
            <person name="Myers L.L."/>
            <person name="Chung G.-T."/>
            <person name="Escheverria P."/>
            <person name="Fraser C.M."/>
            <person name="Sadzewicz L."/>
            <person name="Shefchek K.A."/>
            <person name="Tallon L."/>
            <person name="Das S.P."/>
            <person name="Daugherty S."/>
            <person name="Mongodin E.F."/>
        </authorList>
    </citation>
    <scope>NUCLEOTIDE SEQUENCE [LARGE SCALE GENOMIC DNA]</scope>
    <source>
        <strain evidence="1 2">3978 T3 ii</strain>
    </source>
</reference>
<sequence length="53" mass="6162">MRFAFSHSFSIAFPDAIHIPFCITPDFRAQNVSFYPCISFTSFSHPPVHWLSR</sequence>
<dbReference type="EMBL" id="JNHN01000093">
    <property type="protein sequence ID" value="KDS56970.1"/>
    <property type="molecule type" value="Genomic_DNA"/>
</dbReference>
<dbReference type="AlphaFoldDB" id="A0A078S7U2"/>
<evidence type="ECO:0000313" key="2">
    <source>
        <dbReference type="Proteomes" id="UP000028013"/>
    </source>
</evidence>
<evidence type="ECO:0000313" key="1">
    <source>
        <dbReference type="EMBL" id="KDS56970.1"/>
    </source>
</evidence>
<dbReference type="Proteomes" id="UP000028013">
    <property type="component" value="Unassembled WGS sequence"/>
</dbReference>
<protein>
    <submittedName>
        <fullName evidence="1">Uncharacterized protein</fullName>
    </submittedName>
</protein>